<evidence type="ECO:0000256" key="3">
    <source>
        <dbReference type="ARBA" id="ARBA00011890"/>
    </source>
</evidence>
<evidence type="ECO:0000256" key="4">
    <source>
        <dbReference type="ARBA" id="ARBA00022490"/>
    </source>
</evidence>
<feature type="region of interest" description="Disordered" evidence="8">
    <location>
        <begin position="170"/>
        <end position="202"/>
    </location>
</feature>
<keyword evidence="4" id="KW-0963">Cytoplasm</keyword>
<organism evidence="9 10">
    <name type="scientific">Astrephomene gubernaculifera</name>
    <dbReference type="NCBI Taxonomy" id="47775"/>
    <lineage>
        <taxon>Eukaryota</taxon>
        <taxon>Viridiplantae</taxon>
        <taxon>Chlorophyta</taxon>
        <taxon>core chlorophytes</taxon>
        <taxon>Chlorophyceae</taxon>
        <taxon>CS clade</taxon>
        <taxon>Chlamydomonadales</taxon>
        <taxon>Astrephomenaceae</taxon>
        <taxon>Astrephomene</taxon>
    </lineage>
</organism>
<comment type="similarity">
    <text evidence="2">Belongs to the methyltransferase superfamily. L-isoaspartyl/D-aspartyl protein methyltransferase family.</text>
</comment>
<feature type="compositionally biased region" description="Polar residues" evidence="8">
    <location>
        <begin position="186"/>
        <end position="202"/>
    </location>
</feature>
<dbReference type="EC" id="2.1.1.77" evidence="3"/>
<keyword evidence="5" id="KW-0489">Methyltransferase</keyword>
<name>A0AAD3DGL6_9CHLO</name>
<evidence type="ECO:0000256" key="7">
    <source>
        <dbReference type="ARBA" id="ARBA00022691"/>
    </source>
</evidence>
<keyword evidence="10" id="KW-1185">Reference proteome</keyword>
<dbReference type="GO" id="GO:0004719">
    <property type="term" value="F:protein-L-isoaspartate (D-aspartate) O-methyltransferase activity"/>
    <property type="evidence" value="ECO:0007669"/>
    <property type="project" value="UniProtKB-EC"/>
</dbReference>
<dbReference type="Pfam" id="PF01135">
    <property type="entry name" value="PCMT"/>
    <property type="match status" value="2"/>
</dbReference>
<dbReference type="EMBL" id="BMAR01000001">
    <property type="protein sequence ID" value="GFR41459.1"/>
    <property type="molecule type" value="Genomic_DNA"/>
</dbReference>
<sequence length="309" mass="32142">MLGPIVRPPCARTLADAIRRFASSTGQSTATINFNNDTQDALVNSLIKQELVRSPRVEAVLRALDRRDFTSTHMGIPAHVSYSDSQVPIGQGQSISAPSLHAICLGLLEGHVGPGAAVLDVGAGSGYLTACFSLLVGPAGRVAALERHERLVEQAGWALACSLSAHVGDMQPTHGSPGAQERDTHSSQPQQLGSQGVQRTGVSSGGRLVVRLHNVEMYHGNVLDDAALEAVGACGPFHAIHVGAAAREVPGGLLALLRPGGRMVLPLGPPVAMQALTVIDKAADGSISSSRVRDVKLPPLVPPNAERPL</sequence>
<dbReference type="Gene3D" id="3.40.50.150">
    <property type="entry name" value="Vaccinia Virus protein VP39"/>
    <property type="match status" value="1"/>
</dbReference>
<dbReference type="GO" id="GO:0005737">
    <property type="term" value="C:cytoplasm"/>
    <property type="evidence" value="ECO:0007669"/>
    <property type="project" value="UniProtKB-SubCell"/>
</dbReference>
<dbReference type="GO" id="GO:0032259">
    <property type="term" value="P:methylation"/>
    <property type="evidence" value="ECO:0007669"/>
    <property type="project" value="UniProtKB-KW"/>
</dbReference>
<evidence type="ECO:0000313" key="9">
    <source>
        <dbReference type="EMBL" id="GFR41459.1"/>
    </source>
</evidence>
<dbReference type="InterPro" id="IPR029063">
    <property type="entry name" value="SAM-dependent_MTases_sf"/>
</dbReference>
<keyword evidence="6" id="KW-0808">Transferase</keyword>
<dbReference type="AlphaFoldDB" id="A0AAD3DGL6"/>
<proteinExistence type="inferred from homology"/>
<dbReference type="PANTHER" id="PTHR11579:SF0">
    <property type="entry name" value="PROTEIN-L-ISOASPARTATE(D-ASPARTATE) O-METHYLTRANSFERASE"/>
    <property type="match status" value="1"/>
</dbReference>
<dbReference type="InterPro" id="IPR000682">
    <property type="entry name" value="PCMT"/>
</dbReference>
<evidence type="ECO:0000256" key="2">
    <source>
        <dbReference type="ARBA" id="ARBA00005369"/>
    </source>
</evidence>
<gene>
    <name evidence="9" type="ORF">Agub_g2147</name>
</gene>
<protein>
    <recommendedName>
        <fullName evidence="3">protein-L-isoaspartate(D-aspartate) O-methyltransferase</fullName>
        <ecNumber evidence="3">2.1.1.77</ecNumber>
    </recommendedName>
</protein>
<evidence type="ECO:0000256" key="6">
    <source>
        <dbReference type="ARBA" id="ARBA00022679"/>
    </source>
</evidence>
<dbReference type="Proteomes" id="UP001054857">
    <property type="component" value="Unassembled WGS sequence"/>
</dbReference>
<keyword evidence="7" id="KW-0949">S-adenosyl-L-methionine</keyword>
<dbReference type="PANTHER" id="PTHR11579">
    <property type="entry name" value="PROTEIN-L-ISOASPARTATE O-METHYLTRANSFERASE"/>
    <property type="match status" value="1"/>
</dbReference>
<evidence type="ECO:0000256" key="5">
    <source>
        <dbReference type="ARBA" id="ARBA00022603"/>
    </source>
</evidence>
<reference evidence="9 10" key="1">
    <citation type="journal article" date="2021" name="Sci. Rep.">
        <title>Genome sequencing of the multicellular alga Astrephomene provides insights into convergent evolution of germ-soma differentiation.</title>
        <authorList>
            <person name="Yamashita S."/>
            <person name="Yamamoto K."/>
            <person name="Matsuzaki R."/>
            <person name="Suzuki S."/>
            <person name="Yamaguchi H."/>
            <person name="Hirooka S."/>
            <person name="Minakuchi Y."/>
            <person name="Miyagishima S."/>
            <person name="Kawachi M."/>
            <person name="Toyoda A."/>
            <person name="Nozaki H."/>
        </authorList>
    </citation>
    <scope>NUCLEOTIDE SEQUENCE [LARGE SCALE GENOMIC DNA]</scope>
    <source>
        <strain evidence="9 10">NIES-4017</strain>
    </source>
</reference>
<evidence type="ECO:0000256" key="1">
    <source>
        <dbReference type="ARBA" id="ARBA00004496"/>
    </source>
</evidence>
<comment type="subcellular location">
    <subcellularLocation>
        <location evidence="1">Cytoplasm</location>
    </subcellularLocation>
</comment>
<accession>A0AAD3DGL6</accession>
<comment type="caution">
    <text evidence="9">The sequence shown here is derived from an EMBL/GenBank/DDBJ whole genome shotgun (WGS) entry which is preliminary data.</text>
</comment>
<evidence type="ECO:0000256" key="8">
    <source>
        <dbReference type="SAM" id="MobiDB-lite"/>
    </source>
</evidence>
<dbReference type="SUPFAM" id="SSF53335">
    <property type="entry name" value="S-adenosyl-L-methionine-dependent methyltransferases"/>
    <property type="match status" value="1"/>
</dbReference>
<evidence type="ECO:0000313" key="10">
    <source>
        <dbReference type="Proteomes" id="UP001054857"/>
    </source>
</evidence>